<dbReference type="InterPro" id="IPR029063">
    <property type="entry name" value="SAM-dependent_MTases_sf"/>
</dbReference>
<dbReference type="GO" id="GO:0006370">
    <property type="term" value="P:7-methylguanosine mRNA capping"/>
    <property type="evidence" value="ECO:0007669"/>
    <property type="project" value="UniProtKB-ARBA"/>
</dbReference>
<keyword evidence="3" id="KW-1185">Reference proteome</keyword>
<dbReference type="Proteomes" id="UP001256712">
    <property type="component" value="Segment"/>
</dbReference>
<dbReference type="GO" id="GO:0032259">
    <property type="term" value="P:methylation"/>
    <property type="evidence" value="ECO:0007669"/>
    <property type="project" value="InterPro"/>
</dbReference>
<dbReference type="PROSITE" id="PS51613">
    <property type="entry name" value="SAM_MT_RRMJ"/>
    <property type="match status" value="1"/>
</dbReference>
<evidence type="ECO:0000313" key="3">
    <source>
        <dbReference type="Proteomes" id="UP001256712"/>
    </source>
</evidence>
<dbReference type="EMBL" id="OL685370">
    <property type="protein sequence ID" value="USC25917.1"/>
    <property type="molecule type" value="Genomic_DNA"/>
</dbReference>
<dbReference type="GO" id="GO:0004483">
    <property type="term" value="F:methyltransferase cap1 activity"/>
    <property type="evidence" value="ECO:0007669"/>
    <property type="project" value="TreeGrafter"/>
</dbReference>
<feature type="domain" description="RrmJ-type SAM-dependent 2'-O-MTase" evidence="1">
    <location>
        <begin position="34"/>
        <end position="226"/>
    </location>
</feature>
<sequence length="268" mass="30532">MMQQKLNKVKNELNVFNNKLVVSARAKLFDRCSTRMPRCWRKLAEIDKKFQICQHVNVFLDLCGGPGEFANYTILSNPMCKGFGVTLTNNLVCTYKSMVYKHKNFTIITGPNKSGNVLNKNVAFEISVKCGNVCDLVLADGAVDVRNCENKQERLNFDLIKCETQLILICLRTGGNCVLKVFDAFETETIELLNKFVNHFETWVLYKPPSSRPANSERYLVCLNKLACSQSHNNTDELTTQFNKYYIAQHRNLNKLVKLLKTTPVASI</sequence>
<organism evidence="2 3">
    <name type="scientific">Palpita vitrealis nucleopolyhedrovirus</name>
    <dbReference type="NCBI Taxonomy" id="2951960"/>
    <lineage>
        <taxon>Viruses</taxon>
        <taxon>Viruses incertae sedis</taxon>
        <taxon>Naldaviricetes</taxon>
        <taxon>Lefavirales</taxon>
        <taxon>Baculoviridae</taxon>
        <taxon>Alphabaculovirus</taxon>
        <taxon>Alphabaculovirus pavitrealis</taxon>
    </lineage>
</organism>
<accession>A0AAE9RZ31</accession>
<dbReference type="InterPro" id="IPR025816">
    <property type="entry name" value="RrmJ-type_MeTrfase"/>
</dbReference>
<dbReference type="InterPro" id="IPR002877">
    <property type="entry name" value="RNA_MeTrfase_FtsJ_dom"/>
</dbReference>
<name>A0AAE9RZ31_9ABAC</name>
<evidence type="ECO:0000259" key="1">
    <source>
        <dbReference type="PROSITE" id="PS51613"/>
    </source>
</evidence>
<reference evidence="2" key="1">
    <citation type="journal article" date="2022" name="J. Invertebr. Pathol.">
        <title>Identification of a new nucleopolyhedrovirus isolated from the olive leaf moth, Palpita vitrealis, from two locations in Egypt.</title>
        <authorList>
            <person name="El-Salamouny S."/>
            <person name="Wennmann J.T."/>
            <person name="Kleespies R.G."/>
            <person name="Richert-Poggeler K.R."/>
            <person name="Mansour A."/>
            <person name="Awad M."/>
            <person name="Agamy E."/>
            <person name="Salama R."/>
            <person name="Jehle J.A."/>
        </authorList>
    </citation>
    <scope>NUCLEOTIDE SEQUENCE</scope>
    <source>
        <strain evidence="2">Giza 2005</strain>
    </source>
</reference>
<dbReference type="SUPFAM" id="SSF53335">
    <property type="entry name" value="S-adenosyl-L-methionine-dependent methyltransferases"/>
    <property type="match status" value="1"/>
</dbReference>
<dbReference type="Pfam" id="PF01728">
    <property type="entry name" value="FtsJ"/>
    <property type="match status" value="1"/>
</dbReference>
<evidence type="ECO:0000313" key="2">
    <source>
        <dbReference type="EMBL" id="USC25917.1"/>
    </source>
</evidence>
<dbReference type="PANTHER" id="PTHR16121">
    <property type="entry name" value="CAP-SPECIFIC MRNA (NUCLEOSIDE-2'-O-)-METHYLTRANSFERASE 1-RELATED"/>
    <property type="match status" value="1"/>
</dbReference>
<dbReference type="Gene3D" id="3.40.50.12760">
    <property type="match status" value="1"/>
</dbReference>
<proteinExistence type="predicted"/>
<protein>
    <recommendedName>
        <fullName evidence="1">RrmJ-type SAM-dependent 2'-O-MTase domain-containing protein</fullName>
    </recommendedName>
</protein>
<dbReference type="PANTHER" id="PTHR16121:SF0">
    <property type="entry name" value="CAP-SPECIFIC MRNA (NUCLEOSIDE-2'-O-)-METHYLTRANSFERASE 1"/>
    <property type="match status" value="1"/>
</dbReference>
<dbReference type="InterPro" id="IPR050851">
    <property type="entry name" value="mRNA_Cap_2O-Ribose_MeTrfase"/>
</dbReference>